<feature type="compositionally biased region" description="Basic residues" evidence="10">
    <location>
        <begin position="21"/>
        <end position="32"/>
    </location>
</feature>
<evidence type="ECO:0000256" key="4">
    <source>
        <dbReference type="ARBA" id="ARBA00022605"/>
    </source>
</evidence>
<dbReference type="NCBIfam" id="TIGR00761">
    <property type="entry name" value="argB"/>
    <property type="match status" value="1"/>
</dbReference>
<evidence type="ECO:0000256" key="3">
    <source>
        <dbReference type="ARBA" id="ARBA00022571"/>
    </source>
</evidence>
<keyword evidence="7 12" id="KW-0418">Kinase</keyword>
<evidence type="ECO:0000256" key="10">
    <source>
        <dbReference type="SAM" id="MobiDB-lite"/>
    </source>
</evidence>
<name>A0A832I348_UNCEI</name>
<evidence type="ECO:0000313" key="12">
    <source>
        <dbReference type="EMBL" id="HGZ43573.1"/>
    </source>
</evidence>
<evidence type="ECO:0000256" key="1">
    <source>
        <dbReference type="ARBA" id="ARBA00004828"/>
    </source>
</evidence>
<protein>
    <recommendedName>
        <fullName evidence="2">acetylglutamate kinase</fullName>
        <ecNumber evidence="2">2.7.2.8</ecNumber>
    </recommendedName>
</protein>
<keyword evidence="6" id="KW-0547">Nucleotide-binding</keyword>
<keyword evidence="8" id="KW-0067">ATP-binding</keyword>
<dbReference type="InterPro" id="IPR004662">
    <property type="entry name" value="AcgluKinase_fam"/>
</dbReference>
<evidence type="ECO:0000256" key="5">
    <source>
        <dbReference type="ARBA" id="ARBA00022679"/>
    </source>
</evidence>
<evidence type="ECO:0000256" key="2">
    <source>
        <dbReference type="ARBA" id="ARBA00013065"/>
    </source>
</evidence>
<feature type="region of interest" description="Disordered" evidence="10">
    <location>
        <begin position="1"/>
        <end position="102"/>
    </location>
</feature>
<dbReference type="InterPro" id="IPR036393">
    <property type="entry name" value="AceGlu_kinase-like_sf"/>
</dbReference>
<keyword evidence="3" id="KW-0055">Arginine biosynthesis</keyword>
<dbReference type="GO" id="GO:0005737">
    <property type="term" value="C:cytoplasm"/>
    <property type="evidence" value="ECO:0007669"/>
    <property type="project" value="InterPro"/>
</dbReference>
<feature type="domain" description="Aspartate/glutamate/uridylate kinase" evidence="11">
    <location>
        <begin position="107"/>
        <end position="334"/>
    </location>
</feature>
<accession>A0A832I348</accession>
<evidence type="ECO:0000256" key="9">
    <source>
        <dbReference type="ARBA" id="ARBA00048141"/>
    </source>
</evidence>
<organism evidence="12">
    <name type="scientific">Eiseniibacteriota bacterium</name>
    <dbReference type="NCBI Taxonomy" id="2212470"/>
    <lineage>
        <taxon>Bacteria</taxon>
        <taxon>Candidatus Eiseniibacteriota</taxon>
    </lineage>
</organism>
<dbReference type="Pfam" id="PF00696">
    <property type="entry name" value="AA_kinase"/>
    <property type="match status" value="1"/>
</dbReference>
<comment type="catalytic activity">
    <reaction evidence="9">
        <text>N-acetyl-L-glutamate + ATP = N-acetyl-L-glutamyl 5-phosphate + ADP</text>
        <dbReference type="Rhea" id="RHEA:14629"/>
        <dbReference type="ChEBI" id="CHEBI:30616"/>
        <dbReference type="ChEBI" id="CHEBI:44337"/>
        <dbReference type="ChEBI" id="CHEBI:57936"/>
        <dbReference type="ChEBI" id="CHEBI:456216"/>
        <dbReference type="EC" id="2.7.2.8"/>
    </reaction>
</comment>
<dbReference type="GO" id="GO:0003991">
    <property type="term" value="F:acetylglutamate kinase activity"/>
    <property type="evidence" value="ECO:0007669"/>
    <property type="project" value="UniProtKB-EC"/>
</dbReference>
<keyword evidence="4" id="KW-0028">Amino-acid biosynthesis</keyword>
<comment type="pathway">
    <text evidence="1">Amino-acid biosynthesis; L-arginine biosynthesis; N(2)-acetyl-L-ornithine from L-glutamate: step 2/4.</text>
</comment>
<keyword evidence="5 12" id="KW-0808">Transferase</keyword>
<reference evidence="12" key="1">
    <citation type="journal article" date="2020" name="mSystems">
        <title>Genome- and Community-Level Interaction Insights into Carbon Utilization and Element Cycling Functions of Hydrothermarchaeota in Hydrothermal Sediment.</title>
        <authorList>
            <person name="Zhou Z."/>
            <person name="Liu Y."/>
            <person name="Xu W."/>
            <person name="Pan J."/>
            <person name="Luo Z.H."/>
            <person name="Li M."/>
        </authorList>
    </citation>
    <scope>NUCLEOTIDE SEQUENCE [LARGE SCALE GENOMIC DNA]</scope>
    <source>
        <strain evidence="12">SpSt-381</strain>
    </source>
</reference>
<comment type="caution">
    <text evidence="12">The sequence shown here is derived from an EMBL/GenBank/DDBJ whole genome shotgun (WGS) entry which is preliminary data.</text>
</comment>
<dbReference type="GO" id="GO:0006526">
    <property type="term" value="P:L-arginine biosynthetic process"/>
    <property type="evidence" value="ECO:0007669"/>
    <property type="project" value="UniProtKB-KW"/>
</dbReference>
<dbReference type="SUPFAM" id="SSF53633">
    <property type="entry name" value="Carbamate kinase-like"/>
    <property type="match status" value="1"/>
</dbReference>
<dbReference type="EMBL" id="DSQF01000018">
    <property type="protein sequence ID" value="HGZ43573.1"/>
    <property type="molecule type" value="Genomic_DNA"/>
</dbReference>
<evidence type="ECO:0000256" key="8">
    <source>
        <dbReference type="ARBA" id="ARBA00022840"/>
    </source>
</evidence>
<dbReference type="InterPro" id="IPR001048">
    <property type="entry name" value="Asp/Glu/Uridylate_kinase"/>
</dbReference>
<dbReference type="AlphaFoldDB" id="A0A832I348"/>
<dbReference type="PANTHER" id="PTHR23342:SF0">
    <property type="entry name" value="N-ACETYLGLUTAMATE SYNTHASE, MITOCHONDRIAL"/>
    <property type="match status" value="1"/>
</dbReference>
<dbReference type="EC" id="2.7.2.8" evidence="2"/>
<evidence type="ECO:0000256" key="7">
    <source>
        <dbReference type="ARBA" id="ARBA00022777"/>
    </source>
</evidence>
<proteinExistence type="predicted"/>
<dbReference type="GO" id="GO:0005524">
    <property type="term" value="F:ATP binding"/>
    <property type="evidence" value="ECO:0007669"/>
    <property type="project" value="UniProtKB-KW"/>
</dbReference>
<dbReference type="CDD" id="cd04238">
    <property type="entry name" value="AAK_NAGK-like"/>
    <property type="match status" value="1"/>
</dbReference>
<sequence length="365" mass="35922">MARDARRAQLQSLRRGGDHAPRRHAPAGRRGPRQPGQGRGRAGDPEPQPAARLARGVGPAGARKPVVRSADAVNGSARANLRGNRRATPVAGDARPSEGAPAATAPVVVKIGGRALEAPGAPRELAADVASLSGAPLLVHGGGAEVSAWCARLGLAPSFMDGLRVTDAPTLEVATAVLAGLANKRLVAALRAAGVDAVGLSAADGGIADAVPHPDAARLGAVGAVAGVRPALLAALVAGGRVPVLASIGACDGALLNLNADDLAASLAGALRTPAFVLLSDAPGVVLDGAVAPQLDLDALDRALASGDVSGGMVAKLRAVRGALAAGARSAVIAAWQGPGTLPALLDGRAAGTRVTLRPATEACR</sequence>
<dbReference type="PANTHER" id="PTHR23342">
    <property type="entry name" value="N-ACETYLGLUTAMATE SYNTHASE"/>
    <property type="match status" value="1"/>
</dbReference>
<dbReference type="Gene3D" id="3.40.1160.10">
    <property type="entry name" value="Acetylglutamate kinase-like"/>
    <property type="match status" value="1"/>
</dbReference>
<evidence type="ECO:0000259" key="11">
    <source>
        <dbReference type="Pfam" id="PF00696"/>
    </source>
</evidence>
<evidence type="ECO:0000256" key="6">
    <source>
        <dbReference type="ARBA" id="ARBA00022741"/>
    </source>
</evidence>
<gene>
    <name evidence="12" type="primary">argB</name>
    <name evidence="12" type="ORF">ENR23_09140</name>
</gene>